<evidence type="ECO:0000256" key="1">
    <source>
        <dbReference type="SAM" id="SignalP"/>
    </source>
</evidence>
<reference evidence="3" key="2">
    <citation type="submission" date="2016-10" db="EMBL/GenBank/DDBJ databases">
        <authorList>
            <person name="See-Too W.S."/>
        </authorList>
    </citation>
    <scope>NUCLEOTIDE SEQUENCE [LARGE SCALE GENOMIC DNA]</scope>
    <source>
        <strain evidence="3">DSM 24743</strain>
    </source>
</reference>
<feature type="chain" id="PRO_5008884943" description="DUF4878 domain-containing protein" evidence="1">
    <location>
        <begin position="25"/>
        <end position="382"/>
    </location>
</feature>
<dbReference type="PROSITE" id="PS51257">
    <property type="entry name" value="PROKAR_LIPOPROTEIN"/>
    <property type="match status" value="1"/>
</dbReference>
<gene>
    <name evidence="2" type="ORF">BBI08_16215</name>
</gene>
<sequence length="382" mass="43320">MTKKRILTLLLFSAIILSFLSACGAENPSSTVDEFLSAIQKNNFEKAGTFVQGGTDSLSTVQEDIDKEDEELAIKMIESISKEYEFEKPEEVSVDEDKAVVKAEITSLDMGLVMTSTMAEIMPLAFANAFEEDTPETEKAFEEMAKKIMIKYITAEDAALVTRTVEFNLEKDENDKFKIIDDENLEEALFANISQLEDMFGEEDADVTSNETSGEQPEQTFETLSVVAENKIYEATPINITLEELSFKKAMNVSEDQQFDINNMYTDEPVDDEFNYFYIKFNAENTIEKDVAFNGINEVVLFAEGKQEKFDIAYDWKDFIDYDEAQDADYYGPVSKDGEVGVVIKTEPSKVEKIRIVLSESRDINSYETLAEEQIIEFDIIK</sequence>
<accession>A0A1C7DVQ6</accession>
<dbReference type="STRING" id="1215089.BBI08_16215"/>
<evidence type="ECO:0008006" key="4">
    <source>
        <dbReference type="Google" id="ProtNLM"/>
    </source>
</evidence>
<dbReference type="AlphaFoldDB" id="A0A1C7DVQ6"/>
<evidence type="ECO:0000313" key="2">
    <source>
        <dbReference type="EMBL" id="ANU15303.1"/>
    </source>
</evidence>
<dbReference type="EMBL" id="CP016537">
    <property type="protein sequence ID" value="ANU15303.1"/>
    <property type="molecule type" value="Genomic_DNA"/>
</dbReference>
<dbReference type="RefSeq" id="WP_065528504.1">
    <property type="nucleotide sequence ID" value="NZ_CP016537.2"/>
</dbReference>
<protein>
    <recommendedName>
        <fullName evidence="4">DUF4878 domain-containing protein</fullName>
    </recommendedName>
</protein>
<keyword evidence="3" id="KW-1185">Reference proteome</keyword>
<dbReference type="KEGG" id="phc:BBI08_16215"/>
<dbReference type="OrthoDB" id="2422994at2"/>
<evidence type="ECO:0000313" key="3">
    <source>
        <dbReference type="Proteomes" id="UP000092687"/>
    </source>
</evidence>
<reference evidence="3" key="1">
    <citation type="submission" date="2016-07" db="EMBL/GenBank/DDBJ databases">
        <authorList>
            <person name="See-Too W.S."/>
        </authorList>
    </citation>
    <scope>NUCLEOTIDE SEQUENCE [LARGE SCALE GENOMIC DNA]</scope>
    <source>
        <strain evidence="3">DSM 24743</strain>
    </source>
</reference>
<feature type="signal peptide" evidence="1">
    <location>
        <begin position="1"/>
        <end position="24"/>
    </location>
</feature>
<proteinExistence type="predicted"/>
<keyword evidence="1" id="KW-0732">Signal</keyword>
<name>A0A1C7DVQ6_9BACL</name>
<organism evidence="2 3">
    <name type="scientific">Planococcus halocryophilus</name>
    <dbReference type="NCBI Taxonomy" id="1215089"/>
    <lineage>
        <taxon>Bacteria</taxon>
        <taxon>Bacillati</taxon>
        <taxon>Bacillota</taxon>
        <taxon>Bacilli</taxon>
        <taxon>Bacillales</taxon>
        <taxon>Caryophanaceae</taxon>
        <taxon>Planococcus</taxon>
    </lineage>
</organism>
<dbReference type="Proteomes" id="UP000092687">
    <property type="component" value="Chromosome"/>
</dbReference>